<protein>
    <submittedName>
        <fullName evidence="2">Uncharacterized protein</fullName>
    </submittedName>
</protein>
<name>A0A1E5UW71_9POAL</name>
<dbReference type="AlphaFoldDB" id="A0A1E5UW71"/>
<dbReference type="OrthoDB" id="10420043at2759"/>
<evidence type="ECO:0000256" key="1">
    <source>
        <dbReference type="SAM" id="MobiDB-lite"/>
    </source>
</evidence>
<reference evidence="2 3" key="1">
    <citation type="submission" date="2016-09" db="EMBL/GenBank/DDBJ databases">
        <title>The draft genome of Dichanthelium oligosanthes: A C3 panicoid grass species.</title>
        <authorList>
            <person name="Studer A.J."/>
            <person name="Schnable J.C."/>
            <person name="Brutnell T.P."/>
        </authorList>
    </citation>
    <scope>NUCLEOTIDE SEQUENCE [LARGE SCALE GENOMIC DNA]</scope>
    <source>
        <strain evidence="3">cv. Kellogg 1175</strain>
        <tissue evidence="2">Leaf</tissue>
    </source>
</reference>
<dbReference type="EMBL" id="LWDX02060794">
    <property type="protein sequence ID" value="OEL17146.1"/>
    <property type="molecule type" value="Genomic_DNA"/>
</dbReference>
<dbReference type="Proteomes" id="UP000095767">
    <property type="component" value="Unassembled WGS sequence"/>
</dbReference>
<accession>A0A1E5UW71</accession>
<comment type="caution">
    <text evidence="2">The sequence shown here is derived from an EMBL/GenBank/DDBJ whole genome shotgun (WGS) entry which is preliminary data.</text>
</comment>
<gene>
    <name evidence="2" type="ORF">BAE44_0021834</name>
</gene>
<keyword evidence="3" id="KW-1185">Reference proteome</keyword>
<evidence type="ECO:0000313" key="2">
    <source>
        <dbReference type="EMBL" id="OEL17146.1"/>
    </source>
</evidence>
<feature type="region of interest" description="Disordered" evidence="1">
    <location>
        <begin position="30"/>
        <end position="56"/>
    </location>
</feature>
<proteinExistence type="predicted"/>
<feature type="non-terminal residue" evidence="2">
    <location>
        <position position="1"/>
    </location>
</feature>
<sequence length="69" mass="7933">LFVELPPWRRLRRGSKDDDAVGARGLRRRHGVGGARRLGVHLPGSSQRGRPRHAQRRDWPICRRLNCST</sequence>
<organism evidence="2 3">
    <name type="scientific">Dichanthelium oligosanthes</name>
    <dbReference type="NCBI Taxonomy" id="888268"/>
    <lineage>
        <taxon>Eukaryota</taxon>
        <taxon>Viridiplantae</taxon>
        <taxon>Streptophyta</taxon>
        <taxon>Embryophyta</taxon>
        <taxon>Tracheophyta</taxon>
        <taxon>Spermatophyta</taxon>
        <taxon>Magnoliopsida</taxon>
        <taxon>Liliopsida</taxon>
        <taxon>Poales</taxon>
        <taxon>Poaceae</taxon>
        <taxon>PACMAD clade</taxon>
        <taxon>Panicoideae</taxon>
        <taxon>Panicodae</taxon>
        <taxon>Paniceae</taxon>
        <taxon>Dichantheliinae</taxon>
        <taxon>Dichanthelium</taxon>
    </lineage>
</organism>
<evidence type="ECO:0000313" key="3">
    <source>
        <dbReference type="Proteomes" id="UP000095767"/>
    </source>
</evidence>